<dbReference type="GO" id="GO:0016810">
    <property type="term" value="F:hydrolase activity, acting on carbon-nitrogen (but not peptide) bonds"/>
    <property type="evidence" value="ECO:0007669"/>
    <property type="project" value="InterPro"/>
</dbReference>
<accession>A0A4R5K8D2</accession>
<feature type="domain" description="Amidohydrolase 3" evidence="1">
    <location>
        <begin position="63"/>
        <end position="551"/>
    </location>
</feature>
<dbReference type="AlphaFoldDB" id="A0A4R5K8D2"/>
<comment type="caution">
    <text evidence="2">The sequence shown here is derived from an EMBL/GenBank/DDBJ whole genome shotgun (WGS) entry which is preliminary data.</text>
</comment>
<dbReference type="InterPro" id="IPR011059">
    <property type="entry name" value="Metal-dep_hydrolase_composite"/>
</dbReference>
<dbReference type="PANTHER" id="PTHR22642">
    <property type="entry name" value="IMIDAZOLONEPROPIONASE"/>
    <property type="match status" value="1"/>
</dbReference>
<dbReference type="Pfam" id="PF07969">
    <property type="entry name" value="Amidohydro_3"/>
    <property type="match status" value="1"/>
</dbReference>
<proteinExistence type="predicted"/>
<dbReference type="PANTHER" id="PTHR22642:SF20">
    <property type="entry name" value="AMIDOHYDROLASE 3 DOMAIN-CONTAINING PROTEIN"/>
    <property type="match status" value="1"/>
</dbReference>
<protein>
    <submittedName>
        <fullName evidence="2">Amidohydrolase</fullName>
    </submittedName>
</protein>
<sequence length="560" mass="59890">MLVSTRTLYRNARIFTAEVAAGVAEAMIVDGDRLAFVGSEAEALRLVAADAEAPADPAGPAAVVDLGGAFVLPGFIDAHTHLEMMGATMQKVGLRDAADLEEIQLRIKEYAAANPDAPRILGTSWLFSAIPGGAPTAAMIDAVVPDRPVYLDANDLHSMWVNTAALAEMGIDKDTPDLIGGRILRDPETGEATGFLEETAMHHYAWPKLASLTTDQQRDERMATAFEHYLSTGVTGAIDMALGEDELAALLRLLKRGEGTLPLRVNAHWLVAPSGNQEENLAQVARAAELSREIDTPWLRVVGIKIIADGVIDGCTAAMKKPYSDGSNADLIWPAEYLNPVVAAADAEGLQVAIHAIGDLASEVALDALEYANSVNGPNDRRHRIEHMETVTEESIQRLARLGVVASMQPVHADPAVQENWRAMLGDHRVDRAYPWTEFTDAGATLALGSDAPTAPHEPLPNMYIATTRKSALDPSLPANLPKYALTLADALGHATRDAAYSCRRDHELGRLAAGMLADFVVLDTDPFDAGLDSLLTASVALTVVGGTVRYRGRVGIRQC</sequence>
<gene>
    <name evidence="2" type="ORF">E1809_21605</name>
</gene>
<dbReference type="Gene3D" id="3.10.310.70">
    <property type="match status" value="1"/>
</dbReference>
<dbReference type="EMBL" id="SMRU01000033">
    <property type="protein sequence ID" value="TDF91062.1"/>
    <property type="molecule type" value="Genomic_DNA"/>
</dbReference>
<reference evidence="2 3" key="1">
    <citation type="submission" date="2019-03" db="EMBL/GenBank/DDBJ databases">
        <title>Whole genome sequence of Arthrobacter sp JH1-1.</title>
        <authorList>
            <person name="Trinh H.N."/>
        </authorList>
    </citation>
    <scope>NUCLEOTIDE SEQUENCE [LARGE SCALE GENOMIC DNA]</scope>
    <source>
        <strain evidence="2 3">JH1-1</strain>
    </source>
</reference>
<dbReference type="CDD" id="cd01300">
    <property type="entry name" value="YtcJ_like"/>
    <property type="match status" value="1"/>
</dbReference>
<dbReference type="SUPFAM" id="SSF51338">
    <property type="entry name" value="Composite domain of metallo-dependent hydrolases"/>
    <property type="match status" value="1"/>
</dbReference>
<dbReference type="Proteomes" id="UP000295511">
    <property type="component" value="Unassembled WGS sequence"/>
</dbReference>
<name>A0A4R5K8D2_9MICC</name>
<dbReference type="Gene3D" id="2.30.40.10">
    <property type="entry name" value="Urease, subunit C, domain 1"/>
    <property type="match status" value="1"/>
</dbReference>
<evidence type="ECO:0000313" key="2">
    <source>
        <dbReference type="EMBL" id="TDF91062.1"/>
    </source>
</evidence>
<keyword evidence="3" id="KW-1185">Reference proteome</keyword>
<dbReference type="Gene3D" id="3.20.20.140">
    <property type="entry name" value="Metal-dependent hydrolases"/>
    <property type="match status" value="1"/>
</dbReference>
<dbReference type="InterPro" id="IPR033932">
    <property type="entry name" value="YtcJ-like"/>
</dbReference>
<evidence type="ECO:0000313" key="3">
    <source>
        <dbReference type="Proteomes" id="UP000295511"/>
    </source>
</evidence>
<dbReference type="InterPro" id="IPR032466">
    <property type="entry name" value="Metal_Hydrolase"/>
</dbReference>
<keyword evidence="2" id="KW-0378">Hydrolase</keyword>
<dbReference type="SUPFAM" id="SSF51556">
    <property type="entry name" value="Metallo-dependent hydrolases"/>
    <property type="match status" value="1"/>
</dbReference>
<dbReference type="OrthoDB" id="3238066at2"/>
<dbReference type="InterPro" id="IPR013108">
    <property type="entry name" value="Amidohydro_3"/>
</dbReference>
<evidence type="ECO:0000259" key="1">
    <source>
        <dbReference type="Pfam" id="PF07969"/>
    </source>
</evidence>
<organism evidence="2 3">
    <name type="scientific">Arthrobacter terricola</name>
    <dbReference type="NCBI Taxonomy" id="2547396"/>
    <lineage>
        <taxon>Bacteria</taxon>
        <taxon>Bacillati</taxon>
        <taxon>Actinomycetota</taxon>
        <taxon>Actinomycetes</taxon>
        <taxon>Micrococcales</taxon>
        <taxon>Micrococcaceae</taxon>
        <taxon>Arthrobacter</taxon>
    </lineage>
</organism>